<accession>A0A128EYR6</accession>
<dbReference type="RefSeq" id="WP_062706626.1">
    <property type="nucleotide sequence ID" value="NZ_CAWRCI010000007.1"/>
</dbReference>
<keyword evidence="2" id="KW-1185">Reference proteome</keyword>
<evidence type="ECO:0000313" key="1">
    <source>
        <dbReference type="EMBL" id="CZF79719.1"/>
    </source>
</evidence>
<gene>
    <name evidence="1" type="ORF">GMA8713_01101</name>
</gene>
<organism evidence="1 2">
    <name type="scientific">Grimontia marina</name>
    <dbReference type="NCBI Taxonomy" id="646534"/>
    <lineage>
        <taxon>Bacteria</taxon>
        <taxon>Pseudomonadati</taxon>
        <taxon>Pseudomonadota</taxon>
        <taxon>Gammaproteobacteria</taxon>
        <taxon>Vibrionales</taxon>
        <taxon>Vibrionaceae</taxon>
        <taxon>Grimontia</taxon>
    </lineage>
</organism>
<evidence type="ECO:0000313" key="2">
    <source>
        <dbReference type="Proteomes" id="UP000073601"/>
    </source>
</evidence>
<protein>
    <submittedName>
        <fullName evidence="1">Uncharacterized protein</fullName>
    </submittedName>
</protein>
<name>A0A128EYR6_9GAMM</name>
<dbReference type="OrthoDB" id="5873380at2"/>
<sequence>MATIFKAPSMHDRMYVGAHGNTSTVFTKAELADAAVGDTVEMIQVEVGISLIGLRVNTNGLGAGVTLDIKVGDTLLAGDVDVASAQNQVIPTDTVYTKSKQVLSATIKGASATGTLEINPEYVVKGY</sequence>
<reference evidence="2" key="1">
    <citation type="submission" date="2016-02" db="EMBL/GenBank/DDBJ databases">
        <authorList>
            <person name="Rodrigo-Torres Lidia"/>
            <person name="Arahal R.David."/>
        </authorList>
    </citation>
    <scope>NUCLEOTIDE SEQUENCE [LARGE SCALE GENOMIC DNA]</scope>
    <source>
        <strain evidence="2">CECT 8713</strain>
    </source>
</reference>
<proteinExistence type="predicted"/>
<dbReference type="EMBL" id="FIZY01000007">
    <property type="protein sequence ID" value="CZF79719.1"/>
    <property type="molecule type" value="Genomic_DNA"/>
</dbReference>
<dbReference type="Proteomes" id="UP000073601">
    <property type="component" value="Unassembled WGS sequence"/>
</dbReference>
<dbReference type="AlphaFoldDB" id="A0A128EYR6"/>